<dbReference type="InterPro" id="IPR006626">
    <property type="entry name" value="PbH1"/>
</dbReference>
<reference evidence="2" key="2">
    <citation type="submission" date="2011-02" db="EMBL/GenBank/DDBJ databases">
        <title>The complete genome of Fluviicola taffensis DSM 16823.</title>
        <authorList>
            <consortium name="US DOE Joint Genome Institute (JGI-PGF)"/>
            <person name="Lucas S."/>
            <person name="Copeland A."/>
            <person name="Lapidus A."/>
            <person name="Bruce D."/>
            <person name="Goodwin L."/>
            <person name="Pitluck S."/>
            <person name="Kyrpides N."/>
            <person name="Mavromatis K."/>
            <person name="Ivanova N."/>
            <person name="Mikhailova N."/>
            <person name="Pagani I."/>
            <person name="Chertkov O."/>
            <person name="Detter J.C."/>
            <person name="Han C."/>
            <person name="Tapia R."/>
            <person name="Land M."/>
            <person name="Hauser L."/>
            <person name="Markowitz V."/>
            <person name="Cheng J.-F."/>
            <person name="Hugenholtz P."/>
            <person name="Woyke T."/>
            <person name="Wu D."/>
            <person name="Tindall B."/>
            <person name="Pomrenke H.G."/>
            <person name="Brambilla E."/>
            <person name="Klenk H.-P."/>
            <person name="Eisen J.A."/>
        </authorList>
    </citation>
    <scope>NUCLEOTIDE SEQUENCE [LARGE SCALE GENOMIC DNA]</scope>
    <source>
        <strain evidence="2">DSM 16823 / RW262 / RW262</strain>
    </source>
</reference>
<accession>F2IB04</accession>
<dbReference type="RefSeq" id="WP_013688095.1">
    <property type="nucleotide sequence ID" value="NC_015321.1"/>
</dbReference>
<protein>
    <submittedName>
        <fullName evidence="1">Polymorphic outer membrane protein</fullName>
    </submittedName>
</protein>
<organism evidence="1 2">
    <name type="scientific">Fluviicola taffensis (strain DSM 16823 / NCIMB 13979 / RW262)</name>
    <dbReference type="NCBI Taxonomy" id="755732"/>
    <lineage>
        <taxon>Bacteria</taxon>
        <taxon>Pseudomonadati</taxon>
        <taxon>Bacteroidota</taxon>
        <taxon>Flavobacteriia</taxon>
        <taxon>Flavobacteriales</taxon>
        <taxon>Crocinitomicaceae</taxon>
        <taxon>Fluviicola</taxon>
    </lineage>
</organism>
<proteinExistence type="predicted"/>
<sequence length="865" mass="88299" precursor="true">MKKLFLFILFSLTTLIGFSGVFTVQNTNDSGIGSLRQAVMDANSGDSITFNPNLISGGNNSIVLTSGEISYNKNLTIIGLITATDTLFVSGNNSSRIFNITGGTTILDKMAIVNGFNSSQGGGIKAYLLTIRNSIIRNNSASGASNTAGGGIFAFNVTIKNSLIIDNTSISSASTAVGGGIFSTYLTVSNSTITENIAKSNATGDLSYGGGISTSNLTIDHSIVSENLAQGNLSYGGGVYVSGTMTITNSTFTNNKVSSGTAAATGGGVYAYASSGLTTLIIDNSTFSGNTAQSSNSSASGGAIYTRSNTVSSSAFSTLEITYSTFVSNTISNTSINATFGAGAAIYADNIYLTIDHSSFTENLTSSKTAAYGGAIYATTDNSPSPALSGLTLKNSILKGNSAASTTTAQGGGIYIISNSISYTSSASNFNLTIDNSIIQGNSASSISGTTYGGGIYSLATAAQSSYNSKIIATITNSTISENMATSTSSTCLGGGIYARSASNSNTSSSNFTIKNTTISGNAAVSSTSGAAGGGLYTLTGNNASIFNLSLNHCTIYGNTASTNSLTSGTYGGGIVCAGVANSALTLINSTVHGNTASSNNTEDGGGIYISPNTNFTIGSSILAGNVGDNTIFGSISTSNGYNIFDDAPVGTVISDQTNVSSVALNLGPLQNNGGSTFTMAPGIGSVAIGMGNPADISDAQNGAIVGIRDVGAAENGITACQTVYDSIVQTICYGATFNFGGNLLTSSGMYKDTMTSINGCDSVVTLNLTVSEQLTGVDTQTACESYTWMDGTNYTENNTLATYTLSSVNGCDSIVTLYLIIKTQRQRLILKLPVEVIHGLMGTHILQIIVQHRIRFQIQMVVIV</sequence>
<keyword evidence="2" id="KW-1185">Reference proteome</keyword>
<dbReference type="PANTHER" id="PTHR11319">
    <property type="entry name" value="G PROTEIN-COUPLED RECEPTOR-RELATED"/>
    <property type="match status" value="1"/>
</dbReference>
<dbReference type="PANTHER" id="PTHR11319:SF35">
    <property type="entry name" value="OUTER MEMBRANE PROTEIN PMPC-RELATED"/>
    <property type="match status" value="1"/>
</dbReference>
<dbReference type="NCBIfam" id="NF041518">
    <property type="entry name" value="choice_anch_Q"/>
    <property type="match status" value="1"/>
</dbReference>
<dbReference type="Proteomes" id="UP000007463">
    <property type="component" value="Chromosome"/>
</dbReference>
<evidence type="ECO:0000313" key="2">
    <source>
        <dbReference type="Proteomes" id="UP000007463"/>
    </source>
</evidence>
<reference evidence="1 2" key="1">
    <citation type="journal article" date="2011" name="Stand. Genomic Sci.">
        <title>Complete genome sequence of the gliding freshwater bacterium Fluviicola taffensis type strain (RW262).</title>
        <authorList>
            <person name="Woyke T."/>
            <person name="Chertkov O."/>
            <person name="Lapidus A."/>
            <person name="Nolan M."/>
            <person name="Lucas S."/>
            <person name="Del Rio T.G."/>
            <person name="Tice H."/>
            <person name="Cheng J.F."/>
            <person name="Tapia R."/>
            <person name="Han C."/>
            <person name="Goodwin L."/>
            <person name="Pitluck S."/>
            <person name="Liolios K."/>
            <person name="Pagani I."/>
            <person name="Ivanova N."/>
            <person name="Huntemann M."/>
            <person name="Mavromatis K."/>
            <person name="Mikhailova N."/>
            <person name="Pati A."/>
            <person name="Chen A."/>
            <person name="Palaniappan K."/>
            <person name="Land M."/>
            <person name="Hauser L."/>
            <person name="Brambilla E.M."/>
            <person name="Rohde M."/>
            <person name="Mwirichia R."/>
            <person name="Sikorski J."/>
            <person name="Tindall B.J."/>
            <person name="Goker M."/>
            <person name="Bristow J."/>
            <person name="Eisen J.A."/>
            <person name="Markowitz V."/>
            <person name="Hugenholtz P."/>
            <person name="Klenk H.P."/>
            <person name="Kyrpides N.C."/>
        </authorList>
    </citation>
    <scope>NUCLEOTIDE SEQUENCE [LARGE SCALE GENOMIC DNA]</scope>
    <source>
        <strain evidence="2">DSM 16823 / RW262 / RW262</strain>
    </source>
</reference>
<dbReference type="AlphaFoldDB" id="F2IB04"/>
<gene>
    <name evidence="1" type="ordered locus">Fluta_3356</name>
</gene>
<dbReference type="eggNOG" id="COG3210">
    <property type="taxonomic scope" value="Bacteria"/>
</dbReference>
<dbReference type="HOGENOM" id="CLU_331143_0_0_10"/>
<name>F2IB04_FLUTR</name>
<dbReference type="InterPro" id="IPR011050">
    <property type="entry name" value="Pectin_lyase_fold/virulence"/>
</dbReference>
<dbReference type="SUPFAM" id="SSF51126">
    <property type="entry name" value="Pectin lyase-like"/>
    <property type="match status" value="2"/>
</dbReference>
<dbReference type="STRING" id="755732.Fluta_3356"/>
<dbReference type="SMART" id="SM00710">
    <property type="entry name" value="PbH1"/>
    <property type="match status" value="12"/>
</dbReference>
<dbReference type="EMBL" id="CP002542">
    <property type="protein sequence ID" value="AEA45328.1"/>
    <property type="molecule type" value="Genomic_DNA"/>
</dbReference>
<dbReference type="InterPro" id="IPR059226">
    <property type="entry name" value="Choice_anch_Q_dom"/>
</dbReference>
<evidence type="ECO:0000313" key="1">
    <source>
        <dbReference type="EMBL" id="AEA45328.1"/>
    </source>
</evidence>
<dbReference type="KEGG" id="fte:Fluta_3356"/>
<dbReference type="OrthoDB" id="8901262at2"/>